<evidence type="ECO:0000256" key="1">
    <source>
        <dbReference type="ARBA" id="ARBA00000142"/>
    </source>
</evidence>
<sequence>MNYAAVVAATMAPMIQRRVSNKAQTLISPRIIKRFLNNNSRGRNLGEVRGSPVLVAMEYSDLNLDYNSINDTHIDMGRMRQHVNPLTSTFMVPAEIPDWKQVYSDPSLPLMVDIGTGSGRFLIWLANKSPDTRNYLGLEIRRKMVERAQLWIKEMALSNIYFIFANAAVSFEQLVSTYPGPLMFVSILCPDPYFKKRHHKRRVVQKPLVDSILKYLRPGGQVFVQSDVLEVAIDMRSQFDAESHAIQHIDTLDSSGILCDDKGWLPSNPMGIRTEREIHAEFEGAKVYRRMYQKRDIFS</sequence>
<comment type="catalytic activity">
    <reaction evidence="1">
        <text>guanosine(46) in tRNA + S-adenosyl-L-methionine = N(7)-methylguanosine(46) in tRNA + S-adenosyl-L-homocysteine</text>
        <dbReference type="Rhea" id="RHEA:42708"/>
        <dbReference type="Rhea" id="RHEA-COMP:10188"/>
        <dbReference type="Rhea" id="RHEA-COMP:10189"/>
        <dbReference type="ChEBI" id="CHEBI:57856"/>
        <dbReference type="ChEBI" id="CHEBI:59789"/>
        <dbReference type="ChEBI" id="CHEBI:74269"/>
        <dbReference type="ChEBI" id="CHEBI:74480"/>
        <dbReference type="EC" id="2.1.1.33"/>
    </reaction>
</comment>
<evidence type="ECO:0000256" key="5">
    <source>
        <dbReference type="ARBA" id="ARBA00022691"/>
    </source>
</evidence>
<dbReference type="EC" id="2.1.1.33" evidence="2"/>
<keyword evidence="5" id="KW-0949">S-adenosyl-L-methionine</keyword>
<evidence type="ECO:0000313" key="7">
    <source>
        <dbReference type="EMBL" id="KAF6158851.1"/>
    </source>
</evidence>
<evidence type="ECO:0000313" key="8">
    <source>
        <dbReference type="Proteomes" id="UP000541444"/>
    </source>
</evidence>
<protein>
    <recommendedName>
        <fullName evidence="2">tRNA (guanine(46)-N(7))-methyltransferase</fullName>
        <ecNumber evidence="2">2.1.1.33</ecNumber>
    </recommendedName>
</protein>
<evidence type="ECO:0000256" key="3">
    <source>
        <dbReference type="ARBA" id="ARBA00022603"/>
    </source>
</evidence>
<organism evidence="7 8">
    <name type="scientific">Kingdonia uniflora</name>
    <dbReference type="NCBI Taxonomy" id="39325"/>
    <lineage>
        <taxon>Eukaryota</taxon>
        <taxon>Viridiplantae</taxon>
        <taxon>Streptophyta</taxon>
        <taxon>Embryophyta</taxon>
        <taxon>Tracheophyta</taxon>
        <taxon>Spermatophyta</taxon>
        <taxon>Magnoliopsida</taxon>
        <taxon>Ranunculales</taxon>
        <taxon>Circaeasteraceae</taxon>
        <taxon>Kingdonia</taxon>
    </lineage>
</organism>
<proteinExistence type="inferred from homology"/>
<dbReference type="InterPro" id="IPR003358">
    <property type="entry name" value="tRNA_(Gua-N-7)_MeTrfase_Trmb"/>
</dbReference>
<dbReference type="EMBL" id="JACGCM010001217">
    <property type="protein sequence ID" value="KAF6158851.1"/>
    <property type="molecule type" value="Genomic_DNA"/>
</dbReference>
<dbReference type="Gene3D" id="3.40.50.150">
    <property type="entry name" value="Vaccinia Virus protein VP39"/>
    <property type="match status" value="1"/>
</dbReference>
<comment type="caution">
    <text evidence="7">The sequence shown here is derived from an EMBL/GenBank/DDBJ whole genome shotgun (WGS) entry which is preliminary data.</text>
</comment>
<evidence type="ECO:0000256" key="4">
    <source>
        <dbReference type="ARBA" id="ARBA00022679"/>
    </source>
</evidence>
<dbReference type="AlphaFoldDB" id="A0A7J7MV99"/>
<keyword evidence="8" id="KW-1185">Reference proteome</keyword>
<dbReference type="PANTHER" id="PTHR23417">
    <property type="entry name" value="3-DEOXY-D-MANNO-OCTULOSONIC-ACID TRANSFERASE/TRNA GUANINE-N 7 - -METHYLTRANSFERASE"/>
    <property type="match status" value="1"/>
</dbReference>
<name>A0A7J7MV99_9MAGN</name>
<dbReference type="GO" id="GO:0008176">
    <property type="term" value="F:tRNA (guanine(46)-N7)-methyltransferase activity"/>
    <property type="evidence" value="ECO:0007669"/>
    <property type="project" value="UniProtKB-EC"/>
</dbReference>
<keyword evidence="6" id="KW-0819">tRNA processing</keyword>
<dbReference type="OrthoDB" id="47276at2759"/>
<dbReference type="FunFam" id="3.40.50.150:FF:000230">
    <property type="entry name" value="tRNA (Guanine-N(7)-)-methyltransferase"/>
    <property type="match status" value="1"/>
</dbReference>
<dbReference type="PANTHER" id="PTHR23417:SF21">
    <property type="entry name" value="TRNA (GUANINE-N(7)-)-METHYLTRANSFERASE"/>
    <property type="match status" value="1"/>
</dbReference>
<dbReference type="HAMAP" id="MF_01057">
    <property type="entry name" value="tRNA_methyltr_TrmB"/>
    <property type="match status" value="1"/>
</dbReference>
<evidence type="ECO:0000256" key="2">
    <source>
        <dbReference type="ARBA" id="ARBA00011977"/>
    </source>
</evidence>
<reference evidence="7 8" key="1">
    <citation type="journal article" date="2020" name="IScience">
        <title>Genome Sequencing of the Endangered Kingdonia uniflora (Circaeasteraceae, Ranunculales) Reveals Potential Mechanisms of Evolutionary Specialization.</title>
        <authorList>
            <person name="Sun Y."/>
            <person name="Deng T."/>
            <person name="Zhang A."/>
            <person name="Moore M.J."/>
            <person name="Landis J.B."/>
            <person name="Lin N."/>
            <person name="Zhang H."/>
            <person name="Zhang X."/>
            <person name="Huang J."/>
            <person name="Zhang X."/>
            <person name="Sun H."/>
            <person name="Wang H."/>
        </authorList>
    </citation>
    <scope>NUCLEOTIDE SEQUENCE [LARGE SCALE GENOMIC DNA]</scope>
    <source>
        <strain evidence="7">TB1705</strain>
        <tissue evidence="7">Leaf</tissue>
    </source>
</reference>
<dbReference type="GO" id="GO:0043527">
    <property type="term" value="C:tRNA methyltransferase complex"/>
    <property type="evidence" value="ECO:0007669"/>
    <property type="project" value="TreeGrafter"/>
</dbReference>
<dbReference type="PROSITE" id="PS51625">
    <property type="entry name" value="SAM_MT_TRMB"/>
    <property type="match status" value="1"/>
</dbReference>
<accession>A0A7J7MV99</accession>
<dbReference type="Pfam" id="PF02390">
    <property type="entry name" value="Methyltransf_4"/>
    <property type="match status" value="1"/>
</dbReference>
<dbReference type="InterPro" id="IPR029063">
    <property type="entry name" value="SAM-dependent_MTases_sf"/>
</dbReference>
<keyword evidence="3" id="KW-0489">Methyltransferase</keyword>
<dbReference type="Proteomes" id="UP000541444">
    <property type="component" value="Unassembled WGS sequence"/>
</dbReference>
<dbReference type="InterPro" id="IPR055361">
    <property type="entry name" value="tRNA_methyltr_TrmB_bact"/>
</dbReference>
<keyword evidence="4" id="KW-0808">Transferase</keyword>
<evidence type="ECO:0000256" key="6">
    <source>
        <dbReference type="ARBA" id="ARBA00022694"/>
    </source>
</evidence>
<dbReference type="CDD" id="cd02440">
    <property type="entry name" value="AdoMet_MTases"/>
    <property type="match status" value="1"/>
</dbReference>
<dbReference type="SUPFAM" id="SSF53335">
    <property type="entry name" value="S-adenosyl-L-methionine-dependent methyltransferases"/>
    <property type="match status" value="1"/>
</dbReference>
<gene>
    <name evidence="7" type="ORF">GIB67_012494</name>
</gene>